<evidence type="ECO:0000313" key="3">
    <source>
        <dbReference type="Proteomes" id="UP000299102"/>
    </source>
</evidence>
<dbReference type="EMBL" id="BGZK01000188">
    <property type="protein sequence ID" value="GBP27062.1"/>
    <property type="molecule type" value="Genomic_DNA"/>
</dbReference>
<organism evidence="2 3">
    <name type="scientific">Eumeta variegata</name>
    <name type="common">Bagworm moth</name>
    <name type="synonym">Eumeta japonica</name>
    <dbReference type="NCBI Taxonomy" id="151549"/>
    <lineage>
        <taxon>Eukaryota</taxon>
        <taxon>Metazoa</taxon>
        <taxon>Ecdysozoa</taxon>
        <taxon>Arthropoda</taxon>
        <taxon>Hexapoda</taxon>
        <taxon>Insecta</taxon>
        <taxon>Pterygota</taxon>
        <taxon>Neoptera</taxon>
        <taxon>Endopterygota</taxon>
        <taxon>Lepidoptera</taxon>
        <taxon>Glossata</taxon>
        <taxon>Ditrysia</taxon>
        <taxon>Tineoidea</taxon>
        <taxon>Psychidae</taxon>
        <taxon>Oiketicinae</taxon>
        <taxon>Eumeta</taxon>
    </lineage>
</organism>
<evidence type="ECO:0000256" key="1">
    <source>
        <dbReference type="SAM" id="SignalP"/>
    </source>
</evidence>
<dbReference type="Proteomes" id="UP000299102">
    <property type="component" value="Unassembled WGS sequence"/>
</dbReference>
<keyword evidence="1" id="KW-0732">Signal</keyword>
<protein>
    <submittedName>
        <fullName evidence="2">Vanin-like protein 1</fullName>
    </submittedName>
</protein>
<reference evidence="2 3" key="1">
    <citation type="journal article" date="2019" name="Commun. Biol.">
        <title>The bagworm genome reveals a unique fibroin gene that provides high tensile strength.</title>
        <authorList>
            <person name="Kono N."/>
            <person name="Nakamura H."/>
            <person name="Ohtoshi R."/>
            <person name="Tomita M."/>
            <person name="Numata K."/>
            <person name="Arakawa K."/>
        </authorList>
    </citation>
    <scope>NUCLEOTIDE SEQUENCE [LARGE SCALE GENOMIC DNA]</scope>
</reference>
<dbReference type="OrthoDB" id="10250282at2759"/>
<accession>A0A4C1UM63</accession>
<dbReference type="InterPro" id="IPR040154">
    <property type="entry name" value="Biotinidase/VNN"/>
</dbReference>
<evidence type="ECO:0000313" key="2">
    <source>
        <dbReference type="EMBL" id="GBP27062.1"/>
    </source>
</evidence>
<feature type="chain" id="PRO_5020033584" evidence="1">
    <location>
        <begin position="19"/>
        <end position="348"/>
    </location>
</feature>
<dbReference type="InterPro" id="IPR036526">
    <property type="entry name" value="C-N_Hydrolase_sf"/>
</dbReference>
<keyword evidence="3" id="KW-1185">Reference proteome</keyword>
<sequence length="348" mass="39579">MQLLFILCLLSLTRRSEQLLPSGNTINSKLYYLQLMRLKQEVERKWPELVNNRKGVLVSLSNAARLNQIYVVINIEELMNCTVVLEGGNCPNNTDFRFNTNVVFVRNGAVIDRSKMNLFDDRLRIPALTPDLDYFETDFGVRLSHFICFNLMFQVPAVQTVLKLNVTDVIFSTMWFSEMPYLTAVQIQEDYAYAQNVNFLAAGANNVRVGSAASVMPGTDTTELLVERVPKIPGRVNWTYTGPEHDLPRTQDNLYQKRDTSVSVHVTRVLVLGYQEFKLSHNEVTCTFRIRLKFRGGAKDYTYRKYNSMGLRVERCAHAQFTRASMIQSNAAPSDSTLTSTTAPRASS</sequence>
<gene>
    <name evidence="2" type="primary">vanin-like</name>
    <name evidence="2" type="ORF">EVAR_11298_1</name>
</gene>
<proteinExistence type="predicted"/>
<dbReference type="AlphaFoldDB" id="A0A4C1UM63"/>
<dbReference type="Gene3D" id="3.60.110.10">
    <property type="entry name" value="Carbon-nitrogen hydrolase"/>
    <property type="match status" value="1"/>
</dbReference>
<dbReference type="SUPFAM" id="SSF56317">
    <property type="entry name" value="Carbon-nitrogen hydrolase"/>
    <property type="match status" value="1"/>
</dbReference>
<dbReference type="STRING" id="151549.A0A4C1UM63"/>
<dbReference type="PANTHER" id="PTHR10609:SF14">
    <property type="entry name" value="BIOTINIDASE"/>
    <property type="match status" value="1"/>
</dbReference>
<feature type="signal peptide" evidence="1">
    <location>
        <begin position="1"/>
        <end position="18"/>
    </location>
</feature>
<name>A0A4C1UM63_EUMVA</name>
<comment type="caution">
    <text evidence="2">The sequence shown here is derived from an EMBL/GenBank/DDBJ whole genome shotgun (WGS) entry which is preliminary data.</text>
</comment>
<dbReference type="PANTHER" id="PTHR10609">
    <property type="entry name" value="BIOTINIDASE-RELATED"/>
    <property type="match status" value="1"/>
</dbReference>